<protein>
    <submittedName>
        <fullName evidence="2">Uncharacterized protein</fullName>
    </submittedName>
</protein>
<dbReference type="EMBL" id="BMES01000002">
    <property type="protein sequence ID" value="GGH19094.1"/>
    <property type="molecule type" value="Genomic_DNA"/>
</dbReference>
<keyword evidence="1" id="KW-0732">Signal</keyword>
<reference evidence="2" key="2">
    <citation type="submission" date="2020-09" db="EMBL/GenBank/DDBJ databases">
        <authorList>
            <person name="Sun Q."/>
            <person name="Zhou Y."/>
        </authorList>
    </citation>
    <scope>NUCLEOTIDE SEQUENCE</scope>
    <source>
        <strain evidence="2">CGMCC 1.12214</strain>
    </source>
</reference>
<name>A0A917I8A4_9HYPH</name>
<reference evidence="2" key="1">
    <citation type="journal article" date="2014" name="Int. J. Syst. Evol. Microbiol.">
        <title>Complete genome sequence of Corynebacterium casei LMG S-19264T (=DSM 44701T), isolated from a smear-ripened cheese.</title>
        <authorList>
            <consortium name="US DOE Joint Genome Institute (JGI-PGF)"/>
            <person name="Walter F."/>
            <person name="Albersmeier A."/>
            <person name="Kalinowski J."/>
            <person name="Ruckert C."/>
        </authorList>
    </citation>
    <scope>NUCLEOTIDE SEQUENCE</scope>
    <source>
        <strain evidence="2">CGMCC 1.12214</strain>
    </source>
</reference>
<dbReference type="SUPFAM" id="SSF51004">
    <property type="entry name" value="C-terminal (heme d1) domain of cytochrome cd1-nitrite reductase"/>
    <property type="match status" value="1"/>
</dbReference>
<gene>
    <name evidence="2" type="ORF">GCM10007036_21740</name>
</gene>
<evidence type="ECO:0000256" key="1">
    <source>
        <dbReference type="SAM" id="SignalP"/>
    </source>
</evidence>
<dbReference type="Gene3D" id="2.130.10.10">
    <property type="entry name" value="YVTN repeat-like/Quinoprotein amine dehydrogenase"/>
    <property type="match status" value="1"/>
</dbReference>
<feature type="signal peptide" evidence="1">
    <location>
        <begin position="1"/>
        <end position="19"/>
    </location>
</feature>
<dbReference type="RefSeq" id="WP_188517800.1">
    <property type="nucleotide sequence ID" value="NZ_BMES01000002.1"/>
</dbReference>
<feature type="chain" id="PRO_5037208125" evidence="1">
    <location>
        <begin position="20"/>
        <end position="353"/>
    </location>
</feature>
<dbReference type="InterPro" id="IPR051200">
    <property type="entry name" value="Host-pathogen_enzymatic-act"/>
</dbReference>
<keyword evidence="3" id="KW-1185">Reference proteome</keyword>
<sequence>MRNPTGAILAMLLASPAWAYDGWHLEKAIPVASGTAAFDYITFDAQGQRVFVGHRKDGLQVVDVKTGALLATVPGTPAASSNGAVLIPELDLGVSNNENGTLTPFKLSTLQVGEPVKLGEELDTSHYDPYTKRLFVNMSADASGSEIAVLETPSLRKIGSIKLASKKLEHAAFDEAGTMFLAARDLDLVYRIDTTAMTATAQWPTTNCGQANSTAYDVANKRLFVACRGNDKIKPSLIVIDAGTGAVGFKAEIGGGNDGLVFDPKTKRIFAANGLSANLNVFEQVSADDYRPVEALGTRAMVKVLAYDPEEQKLYSMTAEGAADFSKKINTAVSPFYPNTFRPNTFSVLIYSK</sequence>
<dbReference type="PANTHER" id="PTHR47197:SF3">
    <property type="entry name" value="DIHYDRO-HEME D1 DEHYDROGENASE"/>
    <property type="match status" value="1"/>
</dbReference>
<dbReference type="AlphaFoldDB" id="A0A917I8A4"/>
<dbReference type="InterPro" id="IPR011048">
    <property type="entry name" value="Haem_d1_sf"/>
</dbReference>
<evidence type="ECO:0000313" key="3">
    <source>
        <dbReference type="Proteomes" id="UP000603912"/>
    </source>
</evidence>
<evidence type="ECO:0000313" key="2">
    <source>
        <dbReference type="EMBL" id="GGH19094.1"/>
    </source>
</evidence>
<dbReference type="PANTHER" id="PTHR47197">
    <property type="entry name" value="PROTEIN NIRF"/>
    <property type="match status" value="1"/>
</dbReference>
<dbReference type="InterPro" id="IPR015943">
    <property type="entry name" value="WD40/YVTN_repeat-like_dom_sf"/>
</dbReference>
<comment type="caution">
    <text evidence="2">The sequence shown here is derived from an EMBL/GenBank/DDBJ whole genome shotgun (WGS) entry which is preliminary data.</text>
</comment>
<organism evidence="2 3">
    <name type="scientific">Alsobacter metallidurans</name>
    <dbReference type="NCBI Taxonomy" id="340221"/>
    <lineage>
        <taxon>Bacteria</taxon>
        <taxon>Pseudomonadati</taxon>
        <taxon>Pseudomonadota</taxon>
        <taxon>Alphaproteobacteria</taxon>
        <taxon>Hyphomicrobiales</taxon>
        <taxon>Alsobacteraceae</taxon>
        <taxon>Alsobacter</taxon>
    </lineage>
</organism>
<dbReference type="Proteomes" id="UP000603912">
    <property type="component" value="Unassembled WGS sequence"/>
</dbReference>
<accession>A0A917I8A4</accession>
<proteinExistence type="predicted"/>